<feature type="signal peptide" evidence="2">
    <location>
        <begin position="1"/>
        <end position="33"/>
    </location>
</feature>
<reference evidence="4" key="1">
    <citation type="submission" date="2020-02" db="EMBL/GenBank/DDBJ databases">
        <authorList>
            <person name="Meier V. D."/>
        </authorList>
    </citation>
    <scope>NUCLEOTIDE SEQUENCE</scope>
    <source>
        <strain evidence="4">AVDCRST_MAG47</strain>
    </source>
</reference>
<dbReference type="SUPFAM" id="SSF55166">
    <property type="entry name" value="Hedgehog/DD-peptidase"/>
    <property type="match status" value="1"/>
</dbReference>
<dbReference type="AlphaFoldDB" id="A0A6J4MHD0"/>
<accession>A0A6J4MHD0</accession>
<dbReference type="InterPro" id="IPR009045">
    <property type="entry name" value="Zn_M74/Hedgehog-like"/>
</dbReference>
<protein>
    <recommendedName>
        <fullName evidence="3">Peptidase M15C domain-containing protein</fullName>
    </recommendedName>
</protein>
<evidence type="ECO:0000256" key="2">
    <source>
        <dbReference type="SAM" id="SignalP"/>
    </source>
</evidence>
<name>A0A6J4MHD0_9ACTN</name>
<feature type="chain" id="PRO_5038744341" description="Peptidase M15C domain-containing protein" evidence="2">
    <location>
        <begin position="34"/>
        <end position="453"/>
    </location>
</feature>
<dbReference type="EMBL" id="CADCUK010000007">
    <property type="protein sequence ID" value="CAA9359676.1"/>
    <property type="molecule type" value="Genomic_DNA"/>
</dbReference>
<proteinExistence type="predicted"/>
<dbReference type="Gene3D" id="3.30.1380.10">
    <property type="match status" value="1"/>
</dbReference>
<keyword evidence="2" id="KW-0732">Signal</keyword>
<feature type="domain" description="Peptidase M15C" evidence="3">
    <location>
        <begin position="389"/>
        <end position="444"/>
    </location>
</feature>
<feature type="compositionally biased region" description="Acidic residues" evidence="1">
    <location>
        <begin position="76"/>
        <end position="94"/>
    </location>
</feature>
<dbReference type="InterPro" id="IPR039561">
    <property type="entry name" value="Peptidase_M15C"/>
</dbReference>
<sequence>MSRHTHGRGRFRRAPARRVVVALVMAGALGLSACEDAEDDATTAVAGDPSPTADATGKGGGGGKDDEPQPTATPTDDGEESEEGSDEESEDESTETSYAVEPPAPFKGLSRADVLITATESLLDEVIEEIRTVKGVETALAFSVGSASIGGRTLTIASVDPGTFRQFTPDVTARADFVWERVAGGELAVDTGFDKKLVDKADMVRLGPDEDSPEVHVGAIAPLIKRSAGTPAETPVIQVLVNEKRGEQIGIQEQNAILVDTGITTPSVLKKEFEKILGDRATMDTLALEFDTFGQTAVLTGQSVSEAVGTFTYTNGPDGTINPDQGWVKEFIRTETVPILGEVTCNKGALPQLRGAFTDIVAAGLIAEIKPEQYAGCYYPRYIGRDPSNGLSLHSWGIAVDLNVPTNLMGTQGDMHPQVVEIFKEWGFAWGGDWNYTDPMHFEMARVVRPGGS</sequence>
<gene>
    <name evidence="4" type="ORF">AVDCRST_MAG47-74</name>
</gene>
<organism evidence="4">
    <name type="scientific">uncultured Nocardioidaceae bacterium</name>
    <dbReference type="NCBI Taxonomy" id="253824"/>
    <lineage>
        <taxon>Bacteria</taxon>
        <taxon>Bacillati</taxon>
        <taxon>Actinomycetota</taxon>
        <taxon>Actinomycetes</taxon>
        <taxon>Propionibacteriales</taxon>
        <taxon>Nocardioidaceae</taxon>
        <taxon>environmental samples</taxon>
    </lineage>
</organism>
<evidence type="ECO:0000313" key="4">
    <source>
        <dbReference type="EMBL" id="CAA9359676.1"/>
    </source>
</evidence>
<dbReference type="PROSITE" id="PS51257">
    <property type="entry name" value="PROKAR_LIPOPROTEIN"/>
    <property type="match status" value="1"/>
</dbReference>
<evidence type="ECO:0000259" key="3">
    <source>
        <dbReference type="Pfam" id="PF13539"/>
    </source>
</evidence>
<evidence type="ECO:0000256" key="1">
    <source>
        <dbReference type="SAM" id="MobiDB-lite"/>
    </source>
</evidence>
<feature type="region of interest" description="Disordered" evidence="1">
    <location>
        <begin position="37"/>
        <end position="105"/>
    </location>
</feature>
<dbReference type="Pfam" id="PF13539">
    <property type="entry name" value="Peptidase_M15_4"/>
    <property type="match status" value="1"/>
</dbReference>
<dbReference type="GO" id="GO:0008233">
    <property type="term" value="F:peptidase activity"/>
    <property type="evidence" value="ECO:0007669"/>
    <property type="project" value="InterPro"/>
</dbReference>